<comment type="caution">
    <text evidence="2">The sequence shown here is derived from an EMBL/GenBank/DDBJ whole genome shotgun (WGS) entry which is preliminary data.</text>
</comment>
<dbReference type="RefSeq" id="WP_142094579.1">
    <property type="nucleotide sequence ID" value="NZ_BAAAMD010000003.1"/>
</dbReference>
<protein>
    <submittedName>
        <fullName evidence="2">Short chain enoyl-CoA hydratase /enoyl-CoA hydratase</fullName>
    </submittedName>
</protein>
<gene>
    <name evidence="2" type="ORF">FB460_2572</name>
</gene>
<dbReference type="SUPFAM" id="SSF52096">
    <property type="entry name" value="ClpP/crotonase"/>
    <property type="match status" value="1"/>
</dbReference>
<dbReference type="OrthoDB" id="9777711at2"/>
<dbReference type="NCBIfam" id="NF004525">
    <property type="entry name" value="PRK05870.1"/>
    <property type="match status" value="1"/>
</dbReference>
<dbReference type="InterPro" id="IPR029045">
    <property type="entry name" value="ClpP/crotonase-like_dom_sf"/>
</dbReference>
<dbReference type="CDD" id="cd06558">
    <property type="entry name" value="crotonase-like"/>
    <property type="match status" value="1"/>
</dbReference>
<dbReference type="GO" id="GO:0003824">
    <property type="term" value="F:catalytic activity"/>
    <property type="evidence" value="ECO:0007669"/>
    <property type="project" value="UniProtKB-ARBA"/>
</dbReference>
<dbReference type="GO" id="GO:0006635">
    <property type="term" value="P:fatty acid beta-oxidation"/>
    <property type="evidence" value="ECO:0007669"/>
    <property type="project" value="TreeGrafter"/>
</dbReference>
<accession>A0A542Z7G9</accession>
<evidence type="ECO:0000313" key="2">
    <source>
        <dbReference type="EMBL" id="TQL56269.1"/>
    </source>
</evidence>
<dbReference type="EMBL" id="VFOR01000005">
    <property type="protein sequence ID" value="TQL56269.1"/>
    <property type="molecule type" value="Genomic_DNA"/>
</dbReference>
<dbReference type="Pfam" id="PF00378">
    <property type="entry name" value="ECH_1"/>
    <property type="match status" value="1"/>
</dbReference>
<dbReference type="AlphaFoldDB" id="A0A542Z7G9"/>
<evidence type="ECO:0000256" key="1">
    <source>
        <dbReference type="SAM" id="MobiDB-lite"/>
    </source>
</evidence>
<name>A0A542Z7G9_9ACTN</name>
<dbReference type="InterPro" id="IPR001753">
    <property type="entry name" value="Enoyl-CoA_hydra/iso"/>
</dbReference>
<feature type="region of interest" description="Disordered" evidence="1">
    <location>
        <begin position="237"/>
        <end position="278"/>
    </location>
</feature>
<dbReference type="PANTHER" id="PTHR11941:SF54">
    <property type="entry name" value="ENOYL-COA HYDRATASE, MITOCHONDRIAL"/>
    <property type="match status" value="1"/>
</dbReference>
<keyword evidence="3" id="KW-1185">Reference proteome</keyword>
<dbReference type="Gene3D" id="3.90.226.10">
    <property type="entry name" value="2-enoyl-CoA Hydratase, Chain A, domain 1"/>
    <property type="match status" value="1"/>
</dbReference>
<dbReference type="Proteomes" id="UP000316196">
    <property type="component" value="Unassembled WGS sequence"/>
</dbReference>
<evidence type="ECO:0000313" key="3">
    <source>
        <dbReference type="Proteomes" id="UP000316196"/>
    </source>
</evidence>
<proteinExistence type="predicted"/>
<organism evidence="2 3">
    <name type="scientific">Propioniferax innocua</name>
    <dbReference type="NCBI Taxonomy" id="1753"/>
    <lineage>
        <taxon>Bacteria</taxon>
        <taxon>Bacillati</taxon>
        <taxon>Actinomycetota</taxon>
        <taxon>Actinomycetes</taxon>
        <taxon>Propionibacteriales</taxon>
        <taxon>Propionibacteriaceae</taxon>
        <taxon>Propioniferax</taxon>
    </lineage>
</organism>
<sequence length="278" mass="29030">MPEVRLEASGTIRELILDAPHRRNALNRSMLAQLRSAIGDVAADTSARALIIRGEGKSFCAGADLTSLFGDTTRPVSVLRGELSEVYASFLAIGDLDIPTISVVQGAAVGAGANIAFASDFIVCGARGKFGITFADIGLHPGGGATWFLTRALGPQRAKAAILGGEVIDAESAVRLGLALEVAEDPLARAHELAEVYAARPPELVASMLHCVEVATHSDLDTVLALESWAQASSVTKPEFQEFQESFKTRPKGSGRGDAASAPGGPAYVADASPHDRR</sequence>
<dbReference type="PANTHER" id="PTHR11941">
    <property type="entry name" value="ENOYL-COA HYDRATASE-RELATED"/>
    <property type="match status" value="1"/>
</dbReference>
<reference evidence="2 3" key="1">
    <citation type="submission" date="2019-06" db="EMBL/GenBank/DDBJ databases">
        <title>Sequencing the genomes of 1000 actinobacteria strains.</title>
        <authorList>
            <person name="Klenk H.-P."/>
        </authorList>
    </citation>
    <scope>NUCLEOTIDE SEQUENCE [LARGE SCALE GENOMIC DNA]</scope>
    <source>
        <strain evidence="2 3">DSM 8251</strain>
    </source>
</reference>